<evidence type="ECO:0000256" key="7">
    <source>
        <dbReference type="ARBA" id="ARBA00022842"/>
    </source>
</evidence>
<comment type="cofactor">
    <cofactor evidence="1">
        <name>Mg(2+)</name>
        <dbReference type="ChEBI" id="CHEBI:18420"/>
    </cofactor>
</comment>
<evidence type="ECO:0000256" key="3">
    <source>
        <dbReference type="ARBA" id="ARBA00022598"/>
    </source>
</evidence>
<keyword evidence="6" id="KW-0658">Purine biosynthesis</keyword>
<evidence type="ECO:0000256" key="4">
    <source>
        <dbReference type="ARBA" id="ARBA00022723"/>
    </source>
</evidence>
<dbReference type="SMART" id="SM00788">
    <property type="entry name" value="Adenylsucc_synt"/>
    <property type="match status" value="1"/>
</dbReference>
<dbReference type="InterPro" id="IPR001114">
    <property type="entry name" value="Adenylosuccinate_synthetase"/>
</dbReference>
<dbReference type="GO" id="GO:0046040">
    <property type="term" value="P:IMP metabolic process"/>
    <property type="evidence" value="ECO:0007669"/>
    <property type="project" value="TreeGrafter"/>
</dbReference>
<evidence type="ECO:0000256" key="2">
    <source>
        <dbReference type="ARBA" id="ARBA00011738"/>
    </source>
</evidence>
<dbReference type="SUPFAM" id="SSF52540">
    <property type="entry name" value="P-loop containing nucleoside triphosphate hydrolases"/>
    <property type="match status" value="1"/>
</dbReference>
<organism evidence="9">
    <name type="scientific">marine metagenome</name>
    <dbReference type="NCBI Taxonomy" id="408172"/>
    <lineage>
        <taxon>unclassified sequences</taxon>
        <taxon>metagenomes</taxon>
        <taxon>ecological metagenomes</taxon>
    </lineage>
</organism>
<dbReference type="InterPro" id="IPR042109">
    <property type="entry name" value="Adenylosuccinate_synth_dom1"/>
</dbReference>
<dbReference type="FunFam" id="3.90.170.10:FF:000001">
    <property type="entry name" value="Adenylosuccinate synthetase"/>
    <property type="match status" value="1"/>
</dbReference>
<gene>
    <name evidence="9" type="ORF">METZ01_LOCUS423047</name>
</gene>
<dbReference type="Gene3D" id="3.90.170.10">
    <property type="entry name" value="Adenylosuccinate Synthetase, subunit A, domain 3"/>
    <property type="match status" value="1"/>
</dbReference>
<keyword evidence="3" id="KW-0436">Ligase</keyword>
<dbReference type="AlphaFoldDB" id="A0A382XGV2"/>
<keyword evidence="4" id="KW-0479">Metal-binding</keyword>
<keyword evidence="7" id="KW-0460">Magnesium</keyword>
<dbReference type="Gene3D" id="3.40.440.10">
    <property type="entry name" value="Adenylosuccinate Synthetase, subunit A, domain 1"/>
    <property type="match status" value="1"/>
</dbReference>
<dbReference type="EMBL" id="UINC01167595">
    <property type="protein sequence ID" value="SVD70193.1"/>
    <property type="molecule type" value="Genomic_DNA"/>
</dbReference>
<keyword evidence="5" id="KW-0547">Nucleotide-binding</keyword>
<evidence type="ECO:0000256" key="1">
    <source>
        <dbReference type="ARBA" id="ARBA00001946"/>
    </source>
</evidence>
<evidence type="ECO:0000313" key="9">
    <source>
        <dbReference type="EMBL" id="SVD70193.1"/>
    </source>
</evidence>
<dbReference type="HAMAP" id="MF_00011">
    <property type="entry name" value="Adenylosucc_synth"/>
    <property type="match status" value="1"/>
</dbReference>
<evidence type="ECO:0000256" key="8">
    <source>
        <dbReference type="ARBA" id="ARBA00023134"/>
    </source>
</evidence>
<evidence type="ECO:0008006" key="10">
    <source>
        <dbReference type="Google" id="ProtNLM"/>
    </source>
</evidence>
<accession>A0A382XGV2</accession>
<dbReference type="Gene3D" id="1.10.300.10">
    <property type="entry name" value="Adenylosuccinate Synthetase, subunit A, domain 2"/>
    <property type="match status" value="1"/>
</dbReference>
<feature type="non-terminal residue" evidence="9">
    <location>
        <position position="1"/>
    </location>
</feature>
<dbReference type="GO" id="GO:0044208">
    <property type="term" value="P:'de novo' AMP biosynthetic process"/>
    <property type="evidence" value="ECO:0007669"/>
    <property type="project" value="TreeGrafter"/>
</dbReference>
<evidence type="ECO:0000256" key="5">
    <source>
        <dbReference type="ARBA" id="ARBA00022741"/>
    </source>
</evidence>
<reference evidence="9" key="1">
    <citation type="submission" date="2018-05" db="EMBL/GenBank/DDBJ databases">
        <authorList>
            <person name="Lanie J.A."/>
            <person name="Ng W.-L."/>
            <person name="Kazmierczak K.M."/>
            <person name="Andrzejewski T.M."/>
            <person name="Davidsen T.M."/>
            <person name="Wayne K.J."/>
            <person name="Tettelin H."/>
            <person name="Glass J.I."/>
            <person name="Rusch D."/>
            <person name="Podicherti R."/>
            <person name="Tsui H.-C.T."/>
            <person name="Winkler M.E."/>
        </authorList>
    </citation>
    <scope>NUCLEOTIDE SEQUENCE</scope>
</reference>
<dbReference type="GO" id="GO:0005737">
    <property type="term" value="C:cytoplasm"/>
    <property type="evidence" value="ECO:0007669"/>
    <property type="project" value="TreeGrafter"/>
</dbReference>
<dbReference type="GO" id="GO:0005525">
    <property type="term" value="F:GTP binding"/>
    <property type="evidence" value="ECO:0007669"/>
    <property type="project" value="UniProtKB-KW"/>
</dbReference>
<keyword evidence="8" id="KW-0342">GTP-binding</keyword>
<dbReference type="PANTHER" id="PTHR11846:SF0">
    <property type="entry name" value="ADENYLOSUCCINATE SYNTHETASE"/>
    <property type="match status" value="1"/>
</dbReference>
<proteinExistence type="inferred from homology"/>
<comment type="subunit">
    <text evidence="2">Homodimer.</text>
</comment>
<dbReference type="PANTHER" id="PTHR11846">
    <property type="entry name" value="ADENYLOSUCCINATE SYNTHETASE"/>
    <property type="match status" value="1"/>
</dbReference>
<dbReference type="InterPro" id="IPR042110">
    <property type="entry name" value="Adenylosuccinate_synth_dom2"/>
</dbReference>
<dbReference type="InterPro" id="IPR027417">
    <property type="entry name" value="P-loop_NTPase"/>
</dbReference>
<name>A0A382XGV2_9ZZZZ</name>
<protein>
    <recommendedName>
        <fullName evidence="10">Adenylosuccinate synthase</fullName>
    </recommendedName>
</protein>
<dbReference type="InterPro" id="IPR042111">
    <property type="entry name" value="Adenylosuccinate_synth_dom3"/>
</dbReference>
<dbReference type="GO" id="GO:0046872">
    <property type="term" value="F:metal ion binding"/>
    <property type="evidence" value="ECO:0007669"/>
    <property type="project" value="UniProtKB-KW"/>
</dbReference>
<dbReference type="Pfam" id="PF00709">
    <property type="entry name" value="Adenylsucc_synt"/>
    <property type="match status" value="1"/>
</dbReference>
<sequence length="249" mass="28153">EADLINKLLKVFNKISQYLAPTWKILNDYGKNEKIILFEGAQGALLDIDFGTYPFVTSSNTSSGQIFAGTGFGIKDNHQVFGITKAYTTRVGSGPFPSELFDEIGNYLVVKGKEFGTVTKRKRRCGWFDTILVKQTVQINGVSNIILTKLDVLDELNEIKICVGYKIDNSNYDYLPFNENLQQRILPIYKIMPGWKSSTFGITEWSDLPKNAQNYINYIEEVIKIKISIISTGPERSQTIDRNNILSNI</sequence>
<dbReference type="GO" id="GO:0004019">
    <property type="term" value="F:adenylosuccinate synthase activity"/>
    <property type="evidence" value="ECO:0007669"/>
    <property type="project" value="InterPro"/>
</dbReference>
<evidence type="ECO:0000256" key="6">
    <source>
        <dbReference type="ARBA" id="ARBA00022755"/>
    </source>
</evidence>